<dbReference type="Pfam" id="PF00510">
    <property type="entry name" value="COX3"/>
    <property type="match status" value="1"/>
</dbReference>
<feature type="transmembrane region" description="Helical" evidence="15">
    <location>
        <begin position="71"/>
        <end position="93"/>
    </location>
</feature>
<evidence type="ECO:0000256" key="2">
    <source>
        <dbReference type="ARBA" id="ARBA00010581"/>
    </source>
</evidence>
<keyword evidence="18" id="KW-1185">Reference proteome</keyword>
<evidence type="ECO:0000256" key="10">
    <source>
        <dbReference type="ARBA" id="ARBA00030072"/>
    </source>
</evidence>
<comment type="similarity">
    <text evidence="2 14">Belongs to the cytochrome c oxidase subunit 3 family.</text>
</comment>
<keyword evidence="5" id="KW-1003">Cell membrane</keyword>
<dbReference type="PANTHER" id="PTHR11403">
    <property type="entry name" value="CYTOCHROME C OXIDASE SUBUNIT III"/>
    <property type="match status" value="1"/>
</dbReference>
<dbReference type="GO" id="GO:0004129">
    <property type="term" value="F:cytochrome-c oxidase activity"/>
    <property type="evidence" value="ECO:0007669"/>
    <property type="project" value="InterPro"/>
</dbReference>
<evidence type="ECO:0000256" key="9">
    <source>
        <dbReference type="ARBA" id="ARBA00025694"/>
    </source>
</evidence>
<evidence type="ECO:0000259" key="16">
    <source>
        <dbReference type="PROSITE" id="PS50253"/>
    </source>
</evidence>
<evidence type="ECO:0000313" key="17">
    <source>
        <dbReference type="EMBL" id="TPW29610.1"/>
    </source>
</evidence>
<dbReference type="GO" id="GO:0005886">
    <property type="term" value="C:plasma membrane"/>
    <property type="evidence" value="ECO:0007669"/>
    <property type="project" value="UniProtKB-SubCell"/>
</dbReference>
<evidence type="ECO:0000256" key="5">
    <source>
        <dbReference type="ARBA" id="ARBA00022475"/>
    </source>
</evidence>
<evidence type="ECO:0000256" key="8">
    <source>
        <dbReference type="ARBA" id="ARBA00023136"/>
    </source>
</evidence>
<gene>
    <name evidence="17" type="ORF">FJU11_07160</name>
</gene>
<dbReference type="InterPro" id="IPR000298">
    <property type="entry name" value="Cyt_c_oxidase-like_su3"/>
</dbReference>
<dbReference type="Gene3D" id="1.20.120.80">
    <property type="entry name" value="Cytochrome c oxidase, subunit III, four-helix bundle"/>
    <property type="match status" value="1"/>
</dbReference>
<dbReference type="Proteomes" id="UP000320314">
    <property type="component" value="Unassembled WGS sequence"/>
</dbReference>
<evidence type="ECO:0000256" key="4">
    <source>
        <dbReference type="ARBA" id="ARBA00014687"/>
    </source>
</evidence>
<evidence type="ECO:0000256" key="15">
    <source>
        <dbReference type="SAM" id="Phobius"/>
    </source>
</evidence>
<reference evidence="17 18" key="1">
    <citation type="submission" date="2019-06" db="EMBL/GenBank/DDBJ databases">
        <authorList>
            <person name="Li M."/>
        </authorList>
    </citation>
    <scope>NUCLEOTIDE SEQUENCE [LARGE SCALE GENOMIC DNA]</scope>
    <source>
        <strain evidence="17 18">BGMRC6574</strain>
    </source>
</reference>
<dbReference type="InterPro" id="IPR024791">
    <property type="entry name" value="Cyt_c/ubiquinol_Oxase_su3"/>
</dbReference>
<feature type="transmembrane region" description="Helical" evidence="15">
    <location>
        <begin position="186"/>
        <end position="206"/>
    </location>
</feature>
<dbReference type="GO" id="GO:0019646">
    <property type="term" value="P:aerobic electron transport chain"/>
    <property type="evidence" value="ECO:0007669"/>
    <property type="project" value="InterPro"/>
</dbReference>
<feature type="transmembrane region" description="Helical" evidence="15">
    <location>
        <begin position="30"/>
        <end position="51"/>
    </location>
</feature>
<keyword evidence="7 15" id="KW-1133">Transmembrane helix</keyword>
<evidence type="ECO:0000256" key="7">
    <source>
        <dbReference type="ARBA" id="ARBA00022989"/>
    </source>
</evidence>
<evidence type="ECO:0000256" key="14">
    <source>
        <dbReference type="RuleBase" id="RU003376"/>
    </source>
</evidence>
<dbReference type="InterPro" id="IPR035973">
    <property type="entry name" value="Cyt_c_oxidase_su3-like_sf"/>
</dbReference>
<evidence type="ECO:0000256" key="3">
    <source>
        <dbReference type="ARBA" id="ARBA00011700"/>
    </source>
</evidence>
<accession>A0A506U6Y3</accession>
<comment type="function">
    <text evidence="9">Cytochrome bo(3) ubiquinol terminal oxidase is the component of the aerobic respiratory chain of E.coli that predominates when cells are grown at high aeration. Has proton pump activity across the membrane in addition to electron transfer, pumping 2 protons/electron.</text>
</comment>
<proteinExistence type="inferred from homology"/>
<evidence type="ECO:0000313" key="18">
    <source>
        <dbReference type="Proteomes" id="UP000320314"/>
    </source>
</evidence>
<feature type="domain" description="Heme-copper oxidase subunit III family profile" evidence="16">
    <location>
        <begin position="1"/>
        <end position="207"/>
    </location>
</feature>
<organism evidence="17 18">
    <name type="scientific">Pararhizobium mangrovi</name>
    <dbReference type="NCBI Taxonomy" id="2590452"/>
    <lineage>
        <taxon>Bacteria</taxon>
        <taxon>Pseudomonadati</taxon>
        <taxon>Pseudomonadota</taxon>
        <taxon>Alphaproteobacteria</taxon>
        <taxon>Hyphomicrobiales</taxon>
        <taxon>Rhizobiaceae</taxon>
        <taxon>Rhizobium/Agrobacterium group</taxon>
        <taxon>Pararhizobium</taxon>
    </lineage>
</organism>
<dbReference type="SUPFAM" id="SSF81452">
    <property type="entry name" value="Cytochrome c oxidase subunit III-like"/>
    <property type="match status" value="1"/>
</dbReference>
<protein>
    <recommendedName>
        <fullName evidence="4">Cytochrome bo(3) ubiquinol oxidase subunit 3</fullName>
    </recommendedName>
    <alternativeName>
        <fullName evidence="12">Cytochrome o ubiquinol oxidase subunit 3</fullName>
    </alternativeName>
    <alternativeName>
        <fullName evidence="10">Oxidase bo(3) subunit 3</fullName>
    </alternativeName>
    <alternativeName>
        <fullName evidence="13">Ubiquinol oxidase polypeptide III</fullName>
    </alternativeName>
    <alternativeName>
        <fullName evidence="11">Ubiquinol oxidase subunit 3</fullName>
    </alternativeName>
</protein>
<dbReference type="EMBL" id="VHLH01000010">
    <property type="protein sequence ID" value="TPW29610.1"/>
    <property type="molecule type" value="Genomic_DNA"/>
</dbReference>
<dbReference type="FunFam" id="1.20.120.80:FF:000001">
    <property type="entry name" value="Cytochrome (Ubi)quinol oxidase subunit III"/>
    <property type="match status" value="1"/>
</dbReference>
<feature type="transmembrane region" description="Helical" evidence="15">
    <location>
        <begin position="102"/>
        <end position="119"/>
    </location>
</feature>
<evidence type="ECO:0000256" key="13">
    <source>
        <dbReference type="ARBA" id="ARBA00032717"/>
    </source>
</evidence>
<dbReference type="AlphaFoldDB" id="A0A506U6Y3"/>
<comment type="subcellular location">
    <subcellularLocation>
        <location evidence="1 14">Cell membrane</location>
        <topology evidence="1 14">Multi-pass membrane protein</topology>
    </subcellularLocation>
</comment>
<sequence length="208" mass="22465">MSRAKDVRHPGLRLGEGHPDVAADAEEMNFGFWVFLMSDAIVFALLFATYARMVSSVAGGLGPEALFDLKSITIETAALLASSFTFGMASLALKYARSPRPLVKWLCVTLLLAAVFLGFELHDFAHMIAMGAGPSRSGFASAFFALVPLHGLHVLAGCVWAIALMAQIAIHGIDKEVKLGVQRLGLFWHFLDIVWVVIFTVVYLGGLA</sequence>
<dbReference type="RefSeq" id="WP_141166353.1">
    <property type="nucleotide sequence ID" value="NZ_VHLH01000010.1"/>
</dbReference>
<comment type="subunit">
    <text evidence="3">Heterooctamer of two A chains, two B chains, two C chains and two D chains.</text>
</comment>
<keyword evidence="6 14" id="KW-0812">Transmembrane</keyword>
<dbReference type="PANTHER" id="PTHR11403:SF2">
    <property type="entry name" value="CYTOCHROME BO(3) UBIQUINOL OXIDASE SUBUNIT 3"/>
    <property type="match status" value="1"/>
</dbReference>
<keyword evidence="8 15" id="KW-0472">Membrane</keyword>
<comment type="caution">
    <text evidence="17">The sequence shown here is derived from an EMBL/GenBank/DDBJ whole genome shotgun (WGS) entry which is preliminary data.</text>
</comment>
<evidence type="ECO:0000256" key="11">
    <source>
        <dbReference type="ARBA" id="ARBA00031884"/>
    </source>
</evidence>
<dbReference type="InterPro" id="IPR013833">
    <property type="entry name" value="Cyt_c_oxidase_su3_a-hlx"/>
</dbReference>
<evidence type="ECO:0000256" key="12">
    <source>
        <dbReference type="ARBA" id="ARBA00032189"/>
    </source>
</evidence>
<feature type="transmembrane region" description="Helical" evidence="15">
    <location>
        <begin position="139"/>
        <end position="165"/>
    </location>
</feature>
<dbReference type="PROSITE" id="PS50253">
    <property type="entry name" value="COX3"/>
    <property type="match status" value="1"/>
</dbReference>
<dbReference type="OrthoDB" id="9810850at2"/>
<evidence type="ECO:0000256" key="6">
    <source>
        <dbReference type="ARBA" id="ARBA00022692"/>
    </source>
</evidence>
<evidence type="ECO:0000256" key="1">
    <source>
        <dbReference type="ARBA" id="ARBA00004651"/>
    </source>
</evidence>
<name>A0A506U6Y3_9HYPH</name>